<evidence type="ECO:0008006" key="15">
    <source>
        <dbReference type="Google" id="ProtNLM"/>
    </source>
</evidence>
<protein>
    <recommendedName>
        <fullName evidence="15">Anamorsin</fullName>
    </recommendedName>
</protein>
<comment type="cofactor">
    <cofactor evidence="1">
        <name>[4Fe-4S] cluster</name>
        <dbReference type="ChEBI" id="CHEBI:49883"/>
    </cofactor>
</comment>
<comment type="caution">
    <text evidence="13">The sequence shown here is derived from an EMBL/GenBank/DDBJ whole genome shotgun (WGS) entry which is preliminary data.</text>
</comment>
<dbReference type="Gene3D" id="3.40.50.150">
    <property type="entry name" value="Vaccinia Virus protein VP39"/>
    <property type="match status" value="1"/>
</dbReference>
<keyword evidence="8" id="KW-0408">Iron</keyword>
<dbReference type="InterPro" id="IPR046408">
    <property type="entry name" value="CIAPIN1"/>
</dbReference>
<feature type="domain" description="Anamorsin N-terminal" evidence="12">
    <location>
        <begin position="4"/>
        <end position="85"/>
    </location>
</feature>
<dbReference type="SUPFAM" id="SSF53335">
    <property type="entry name" value="S-adenosyl-L-methionine-dependent methyltransferases"/>
    <property type="match status" value="1"/>
</dbReference>
<evidence type="ECO:0000259" key="11">
    <source>
        <dbReference type="Pfam" id="PF05093"/>
    </source>
</evidence>
<evidence type="ECO:0000256" key="3">
    <source>
        <dbReference type="ARBA" id="ARBA00008169"/>
    </source>
</evidence>
<dbReference type="InterPro" id="IPR049011">
    <property type="entry name" value="Anamorsin_N_metazoan"/>
</dbReference>
<dbReference type="EMBL" id="JASPKZ010009814">
    <property type="protein sequence ID" value="KAJ9575887.1"/>
    <property type="molecule type" value="Genomic_DNA"/>
</dbReference>
<dbReference type="PANTHER" id="PTHR13273:SF14">
    <property type="entry name" value="ANAMORSIN"/>
    <property type="match status" value="1"/>
</dbReference>
<comment type="subcellular location">
    <subcellularLocation>
        <location evidence="2">Cytoplasm</location>
    </subcellularLocation>
</comment>
<keyword evidence="4" id="KW-0004">4Fe-4S</keyword>
<organism evidence="13 14">
    <name type="scientific">Diploptera punctata</name>
    <name type="common">Pacific beetle cockroach</name>
    <dbReference type="NCBI Taxonomy" id="6984"/>
    <lineage>
        <taxon>Eukaryota</taxon>
        <taxon>Metazoa</taxon>
        <taxon>Ecdysozoa</taxon>
        <taxon>Arthropoda</taxon>
        <taxon>Hexapoda</taxon>
        <taxon>Insecta</taxon>
        <taxon>Pterygota</taxon>
        <taxon>Neoptera</taxon>
        <taxon>Polyneoptera</taxon>
        <taxon>Dictyoptera</taxon>
        <taxon>Blattodea</taxon>
        <taxon>Blaberoidea</taxon>
        <taxon>Blaberidae</taxon>
        <taxon>Diplopterinae</taxon>
        <taxon>Diploptera</taxon>
    </lineage>
</organism>
<keyword evidence="6" id="KW-0001">2Fe-2S</keyword>
<evidence type="ECO:0000256" key="8">
    <source>
        <dbReference type="ARBA" id="ARBA00023004"/>
    </source>
</evidence>
<evidence type="ECO:0000256" key="5">
    <source>
        <dbReference type="ARBA" id="ARBA00022490"/>
    </source>
</evidence>
<evidence type="ECO:0000313" key="14">
    <source>
        <dbReference type="Proteomes" id="UP001233999"/>
    </source>
</evidence>
<sequence>REGPAPADKLQQFVEELQKVIGSSGKVSLENVDRLTLGSHPTSSFDIVLSGVIFPQTIKHTIELLSELLRLVKPQGKIILREAELKTTSLTDLEIQTLKDLLNAKDDVKTVEIECQKPNFEVGSSSKLLFGNKTAEVKPANVADVWKLDDTVDEDIETIDENDLLEEEDLKRPDQTSLRVCGTTGKRKACKNCTCGLAEELEGKNQPTTTKTSSCGNCYLGDAFRCASCPYLGMPAFKPGEKIQLSDRQLKADV</sequence>
<evidence type="ECO:0000259" key="12">
    <source>
        <dbReference type="Pfam" id="PF20922"/>
    </source>
</evidence>
<dbReference type="Pfam" id="PF05093">
    <property type="entry name" value="CIAPIN1"/>
    <property type="match status" value="1"/>
</dbReference>
<keyword evidence="7" id="KW-0479">Metal-binding</keyword>
<dbReference type="InterPro" id="IPR029063">
    <property type="entry name" value="SAM-dependent_MTases_sf"/>
</dbReference>
<reference evidence="13" key="1">
    <citation type="journal article" date="2023" name="IScience">
        <title>Live-bearing cockroach genome reveals convergent evolutionary mechanisms linked to viviparity in insects and beyond.</title>
        <authorList>
            <person name="Fouks B."/>
            <person name="Harrison M.C."/>
            <person name="Mikhailova A.A."/>
            <person name="Marchal E."/>
            <person name="English S."/>
            <person name="Carruthers M."/>
            <person name="Jennings E.C."/>
            <person name="Chiamaka E.L."/>
            <person name="Frigard R.A."/>
            <person name="Pippel M."/>
            <person name="Attardo G.M."/>
            <person name="Benoit J.B."/>
            <person name="Bornberg-Bauer E."/>
            <person name="Tobe S.S."/>
        </authorList>
    </citation>
    <scope>NUCLEOTIDE SEQUENCE</scope>
    <source>
        <strain evidence="13">Stay&amp;Tobe</strain>
    </source>
</reference>
<feature type="domain" description="Anamorsin C-terminal" evidence="11">
    <location>
        <begin position="207"/>
        <end position="245"/>
    </location>
</feature>
<dbReference type="GO" id="GO:0051539">
    <property type="term" value="F:4 iron, 4 sulfur cluster binding"/>
    <property type="evidence" value="ECO:0007669"/>
    <property type="project" value="UniProtKB-KW"/>
</dbReference>
<evidence type="ECO:0000256" key="6">
    <source>
        <dbReference type="ARBA" id="ARBA00022714"/>
    </source>
</evidence>
<accession>A0AAD7Z8W4</accession>
<dbReference type="GO" id="GO:0016226">
    <property type="term" value="P:iron-sulfur cluster assembly"/>
    <property type="evidence" value="ECO:0007669"/>
    <property type="project" value="InterPro"/>
</dbReference>
<keyword evidence="5" id="KW-0963">Cytoplasm</keyword>
<gene>
    <name evidence="13" type="ORF">L9F63_007199</name>
</gene>
<keyword evidence="9" id="KW-0411">Iron-sulfur</keyword>
<dbReference type="Pfam" id="PF20922">
    <property type="entry name" value="Anamorsin_N"/>
    <property type="match status" value="1"/>
</dbReference>
<keyword evidence="10" id="KW-0496">Mitochondrion</keyword>
<proteinExistence type="inferred from homology"/>
<keyword evidence="14" id="KW-1185">Reference proteome</keyword>
<dbReference type="AlphaFoldDB" id="A0AAD7Z8W4"/>
<dbReference type="PANTHER" id="PTHR13273">
    <property type="entry name" value="ANAMORSIN"/>
    <property type="match status" value="1"/>
</dbReference>
<dbReference type="InterPro" id="IPR007785">
    <property type="entry name" value="Anamorsin"/>
</dbReference>
<dbReference type="HAMAP" id="MF_03115">
    <property type="entry name" value="Anamorsin"/>
    <property type="match status" value="1"/>
</dbReference>
<dbReference type="Proteomes" id="UP001233999">
    <property type="component" value="Unassembled WGS sequence"/>
</dbReference>
<dbReference type="GO" id="GO:0046872">
    <property type="term" value="F:metal ion binding"/>
    <property type="evidence" value="ECO:0007669"/>
    <property type="project" value="UniProtKB-KW"/>
</dbReference>
<evidence type="ECO:0000256" key="4">
    <source>
        <dbReference type="ARBA" id="ARBA00022485"/>
    </source>
</evidence>
<evidence type="ECO:0000256" key="2">
    <source>
        <dbReference type="ARBA" id="ARBA00004496"/>
    </source>
</evidence>
<reference evidence="13" key="2">
    <citation type="submission" date="2023-05" db="EMBL/GenBank/DDBJ databases">
        <authorList>
            <person name="Fouks B."/>
        </authorList>
    </citation>
    <scope>NUCLEOTIDE SEQUENCE</scope>
    <source>
        <strain evidence="13">Stay&amp;Tobe</strain>
        <tissue evidence="13">Testes</tissue>
    </source>
</reference>
<evidence type="ECO:0000313" key="13">
    <source>
        <dbReference type="EMBL" id="KAJ9575887.1"/>
    </source>
</evidence>
<dbReference type="GO" id="GO:0051537">
    <property type="term" value="F:2 iron, 2 sulfur cluster binding"/>
    <property type="evidence" value="ECO:0007669"/>
    <property type="project" value="UniProtKB-KW"/>
</dbReference>
<evidence type="ECO:0000256" key="9">
    <source>
        <dbReference type="ARBA" id="ARBA00023014"/>
    </source>
</evidence>
<dbReference type="GO" id="GO:0005737">
    <property type="term" value="C:cytoplasm"/>
    <property type="evidence" value="ECO:0007669"/>
    <property type="project" value="UniProtKB-SubCell"/>
</dbReference>
<name>A0AAD7Z8W4_DIPPU</name>
<evidence type="ECO:0000256" key="10">
    <source>
        <dbReference type="ARBA" id="ARBA00023128"/>
    </source>
</evidence>
<feature type="non-terminal residue" evidence="13">
    <location>
        <position position="1"/>
    </location>
</feature>
<comment type="similarity">
    <text evidence="3">Belongs to the anamorsin family.</text>
</comment>
<evidence type="ECO:0000256" key="7">
    <source>
        <dbReference type="ARBA" id="ARBA00022723"/>
    </source>
</evidence>
<evidence type="ECO:0000256" key="1">
    <source>
        <dbReference type="ARBA" id="ARBA00001966"/>
    </source>
</evidence>